<accession>A0A645BS60</accession>
<dbReference type="AlphaFoldDB" id="A0A645BS60"/>
<organism evidence="1">
    <name type="scientific">bioreactor metagenome</name>
    <dbReference type="NCBI Taxonomy" id="1076179"/>
    <lineage>
        <taxon>unclassified sequences</taxon>
        <taxon>metagenomes</taxon>
        <taxon>ecological metagenomes</taxon>
    </lineage>
</organism>
<proteinExistence type="predicted"/>
<sequence length="174" mass="20469">MIEKFDEVITQYNTIAFGEREKTLAGIEECKKFYDMIEEKFDLIKFNRYSNKFELYNQRIIGCEKEKQDLESFDNNLWSYLGNIFGEGINITLNNKKSYDKAIIEKCKLFLQKYLGILLSSEDEELILKELTKLGLKGKKGKEYKSLGAALSCLGYEINWRDKKHRGFRVIKTK</sequence>
<reference evidence="1" key="1">
    <citation type="submission" date="2019-08" db="EMBL/GenBank/DDBJ databases">
        <authorList>
            <person name="Kucharzyk K."/>
            <person name="Murdoch R.W."/>
            <person name="Higgins S."/>
            <person name="Loffler F."/>
        </authorList>
    </citation>
    <scope>NUCLEOTIDE SEQUENCE</scope>
</reference>
<protein>
    <submittedName>
        <fullName evidence="1">Uncharacterized protein</fullName>
    </submittedName>
</protein>
<evidence type="ECO:0000313" key="1">
    <source>
        <dbReference type="EMBL" id="MPM68165.1"/>
    </source>
</evidence>
<gene>
    <name evidence="1" type="ORF">SDC9_115096</name>
</gene>
<comment type="caution">
    <text evidence="1">The sequence shown here is derived from an EMBL/GenBank/DDBJ whole genome shotgun (WGS) entry which is preliminary data.</text>
</comment>
<name>A0A645BS60_9ZZZZ</name>
<dbReference type="EMBL" id="VSSQ01022100">
    <property type="protein sequence ID" value="MPM68165.1"/>
    <property type="molecule type" value="Genomic_DNA"/>
</dbReference>